<comment type="caution">
    <text evidence="3">The sequence shown here is derived from an EMBL/GenBank/DDBJ whole genome shotgun (WGS) entry which is preliminary data.</text>
</comment>
<dbReference type="InterPro" id="IPR035421">
    <property type="entry name" value="Terminase_6C"/>
</dbReference>
<proteinExistence type="predicted"/>
<evidence type="ECO:0000313" key="3">
    <source>
        <dbReference type="EMBL" id="GAG76584.1"/>
    </source>
</evidence>
<dbReference type="EMBL" id="BART01018653">
    <property type="protein sequence ID" value="GAG76584.1"/>
    <property type="molecule type" value="Genomic_DNA"/>
</dbReference>
<protein>
    <recommendedName>
        <fullName evidence="2">Terminase large subunit gp17-like C-terminal domain-containing protein</fullName>
    </recommendedName>
</protein>
<keyword evidence="1" id="KW-1188">Viral release from host cell</keyword>
<dbReference type="Pfam" id="PF17289">
    <property type="entry name" value="Terminase_6C"/>
    <property type="match status" value="1"/>
</dbReference>
<dbReference type="InterPro" id="IPR006517">
    <property type="entry name" value="Phage_terminase_lsu-like_C"/>
</dbReference>
<name>X1A469_9ZZZZ</name>
<gene>
    <name evidence="3" type="ORF">S01H4_35145</name>
</gene>
<accession>X1A469</accession>
<reference evidence="3" key="1">
    <citation type="journal article" date="2014" name="Front. Microbiol.">
        <title>High frequency of phylogenetically diverse reductive dehalogenase-homologous genes in deep subseafloor sedimentary metagenomes.</title>
        <authorList>
            <person name="Kawai M."/>
            <person name="Futagami T."/>
            <person name="Toyoda A."/>
            <person name="Takaki Y."/>
            <person name="Nishi S."/>
            <person name="Hori S."/>
            <person name="Arai W."/>
            <person name="Tsubouchi T."/>
            <person name="Morono Y."/>
            <person name="Uchiyama I."/>
            <person name="Ito T."/>
            <person name="Fujiyama A."/>
            <person name="Inagaki F."/>
            <person name="Takami H."/>
        </authorList>
    </citation>
    <scope>NUCLEOTIDE SEQUENCE</scope>
    <source>
        <strain evidence="3">Expedition CK06-06</strain>
    </source>
</reference>
<feature type="domain" description="Terminase large subunit gp17-like C-terminal" evidence="2">
    <location>
        <begin position="9"/>
        <end position="150"/>
    </location>
</feature>
<feature type="non-terminal residue" evidence="3">
    <location>
        <position position="1"/>
    </location>
</feature>
<dbReference type="Gene3D" id="3.30.420.240">
    <property type="match status" value="1"/>
</dbReference>
<dbReference type="AlphaFoldDB" id="X1A469"/>
<organism evidence="3">
    <name type="scientific">marine sediment metagenome</name>
    <dbReference type="NCBI Taxonomy" id="412755"/>
    <lineage>
        <taxon>unclassified sequences</taxon>
        <taxon>metagenomes</taxon>
        <taxon>ecological metagenomes</taxon>
    </lineage>
</organism>
<evidence type="ECO:0000259" key="2">
    <source>
        <dbReference type="Pfam" id="PF17289"/>
    </source>
</evidence>
<evidence type="ECO:0000256" key="1">
    <source>
        <dbReference type="ARBA" id="ARBA00022612"/>
    </source>
</evidence>
<sequence>VLSRMVQIWDTAHKEKQRHDRSACLTIGQVNNPRRYYLLDLYVARLTFPDLNRASEAQYDKWEPDHVVIEDKSSGISLIQQLRRDTKVPIRAIKAIDDKVTRAHTVTGILEAGQVLIPRHAPWLADFLKEIGDFPAGAHDDIVDVLVHGLRFLKPRLKGRRRGVEIESKPSRWRE</sequence>
<dbReference type="NCBIfam" id="TIGR01630">
    <property type="entry name" value="psiM2_ORF9"/>
    <property type="match status" value="1"/>
</dbReference>